<keyword evidence="5" id="KW-0489">Methyltransferase</keyword>
<comment type="similarity">
    <text evidence="2">Belongs to the methyltransferase superfamily. L-isoaspartyl/D-aspartyl protein methyltransferase family.</text>
</comment>
<protein>
    <recommendedName>
        <fullName evidence="3">protein-L-isoaspartate(D-aspartate) O-methyltransferase</fullName>
        <ecNumber evidence="3">2.1.1.77</ecNumber>
    </recommendedName>
</protein>
<dbReference type="EMBL" id="CALNXI010002009">
    <property type="protein sequence ID" value="CAH3181462.1"/>
    <property type="molecule type" value="Genomic_DNA"/>
</dbReference>
<name>A0ABN8RQ22_9CNID</name>
<dbReference type="EC" id="2.1.1.77" evidence="3"/>
<comment type="caution">
    <text evidence="10">The sequence shown here is derived from an EMBL/GenBank/DDBJ whole genome shotgun (WGS) entry which is preliminary data.</text>
</comment>
<evidence type="ECO:0000313" key="10">
    <source>
        <dbReference type="EMBL" id="CAH3181462.1"/>
    </source>
</evidence>
<feature type="region of interest" description="Disordered" evidence="8">
    <location>
        <begin position="36"/>
        <end position="63"/>
    </location>
</feature>
<comment type="subcellular location">
    <subcellularLocation>
        <location evidence="1">Cytoplasm</location>
    </subcellularLocation>
</comment>
<evidence type="ECO:0000256" key="3">
    <source>
        <dbReference type="ARBA" id="ARBA00011890"/>
    </source>
</evidence>
<feature type="chain" id="PRO_5046374118" description="protein-L-isoaspartate(D-aspartate) O-methyltransferase" evidence="9">
    <location>
        <begin position="21"/>
        <end position="358"/>
    </location>
</feature>
<evidence type="ECO:0000256" key="5">
    <source>
        <dbReference type="ARBA" id="ARBA00022603"/>
    </source>
</evidence>
<dbReference type="PANTHER" id="PTHR11579:SF0">
    <property type="entry name" value="PROTEIN-L-ISOASPARTATE(D-ASPARTATE) O-METHYLTRANSFERASE"/>
    <property type="match status" value="1"/>
</dbReference>
<evidence type="ECO:0000256" key="8">
    <source>
        <dbReference type="SAM" id="MobiDB-lite"/>
    </source>
</evidence>
<keyword evidence="7" id="KW-0949">S-adenosyl-L-methionine</keyword>
<sequence>MCHLWRVLFVVVYSSGSTITEQGFCKEKGCSEERERVTLAKSQSERETVRSSGMEWRSHGRDNNDLVSHLTRNKILKTQRVQEAMRKVDRGNYCDFSPYLDSPQSIGYGVTISAPHMHAHALEMLKDHLFEGAKALDVGSGSGYLTACMAEMVGKTGKVVGIEHIPELVEQSKQNIKRGNADLLESGQVVLVTGDGRQGYENGKWKGNRKSQNFDMLGYTEQYTHNAIQQVANSGSHNTKKGPLLEVSFLCHHYFAVFATQYTFSFFQPIQVLNITFVNFIEAPYDAIHVGAAAHPIPDALIKQLKPGGRLFIPVGPTHGDQWLEQIDKDKDGNIVRQRLMGVRYVPLTDRAQQIRRN</sequence>
<feature type="compositionally biased region" description="Basic and acidic residues" evidence="8">
    <location>
        <begin position="36"/>
        <end position="49"/>
    </location>
</feature>
<keyword evidence="4" id="KW-0963">Cytoplasm</keyword>
<gene>
    <name evidence="10" type="ORF">PEVE_00013646</name>
</gene>
<keyword evidence="11" id="KW-1185">Reference proteome</keyword>
<evidence type="ECO:0000313" key="11">
    <source>
        <dbReference type="Proteomes" id="UP001159427"/>
    </source>
</evidence>
<organism evidence="10 11">
    <name type="scientific">Porites evermanni</name>
    <dbReference type="NCBI Taxonomy" id="104178"/>
    <lineage>
        <taxon>Eukaryota</taxon>
        <taxon>Metazoa</taxon>
        <taxon>Cnidaria</taxon>
        <taxon>Anthozoa</taxon>
        <taxon>Hexacorallia</taxon>
        <taxon>Scleractinia</taxon>
        <taxon>Fungiina</taxon>
        <taxon>Poritidae</taxon>
        <taxon>Porites</taxon>
    </lineage>
</organism>
<evidence type="ECO:0000256" key="4">
    <source>
        <dbReference type="ARBA" id="ARBA00022490"/>
    </source>
</evidence>
<dbReference type="PANTHER" id="PTHR11579">
    <property type="entry name" value="PROTEIN-L-ISOASPARTATE O-METHYLTRANSFERASE"/>
    <property type="match status" value="1"/>
</dbReference>
<evidence type="ECO:0000256" key="7">
    <source>
        <dbReference type="ARBA" id="ARBA00022691"/>
    </source>
</evidence>
<evidence type="ECO:0000256" key="6">
    <source>
        <dbReference type="ARBA" id="ARBA00022679"/>
    </source>
</evidence>
<evidence type="ECO:0000256" key="1">
    <source>
        <dbReference type="ARBA" id="ARBA00004496"/>
    </source>
</evidence>
<dbReference type="CDD" id="cd02440">
    <property type="entry name" value="AdoMet_MTases"/>
    <property type="match status" value="1"/>
</dbReference>
<keyword evidence="6" id="KW-0808">Transferase</keyword>
<proteinExistence type="inferred from homology"/>
<evidence type="ECO:0000256" key="9">
    <source>
        <dbReference type="SAM" id="SignalP"/>
    </source>
</evidence>
<dbReference type="Proteomes" id="UP001159427">
    <property type="component" value="Unassembled WGS sequence"/>
</dbReference>
<accession>A0ABN8RQ22</accession>
<dbReference type="SUPFAM" id="SSF53335">
    <property type="entry name" value="S-adenosyl-L-methionine-dependent methyltransferases"/>
    <property type="match status" value="1"/>
</dbReference>
<evidence type="ECO:0000256" key="2">
    <source>
        <dbReference type="ARBA" id="ARBA00005369"/>
    </source>
</evidence>
<dbReference type="InterPro" id="IPR029063">
    <property type="entry name" value="SAM-dependent_MTases_sf"/>
</dbReference>
<keyword evidence="9" id="KW-0732">Signal</keyword>
<reference evidence="10 11" key="1">
    <citation type="submission" date="2022-05" db="EMBL/GenBank/DDBJ databases">
        <authorList>
            <consortium name="Genoscope - CEA"/>
            <person name="William W."/>
        </authorList>
    </citation>
    <scope>NUCLEOTIDE SEQUENCE [LARGE SCALE GENOMIC DNA]</scope>
</reference>
<dbReference type="Gene3D" id="3.40.50.150">
    <property type="entry name" value="Vaccinia Virus protein VP39"/>
    <property type="match status" value="1"/>
</dbReference>
<dbReference type="Pfam" id="PF01135">
    <property type="entry name" value="PCMT"/>
    <property type="match status" value="2"/>
</dbReference>
<feature type="signal peptide" evidence="9">
    <location>
        <begin position="1"/>
        <end position="20"/>
    </location>
</feature>
<dbReference type="InterPro" id="IPR000682">
    <property type="entry name" value="PCMT"/>
</dbReference>